<proteinExistence type="predicted"/>
<feature type="transmembrane region" description="Helical" evidence="1">
    <location>
        <begin position="9"/>
        <end position="29"/>
    </location>
</feature>
<dbReference type="InterPro" id="IPR006675">
    <property type="entry name" value="HDIG_dom"/>
</dbReference>
<dbReference type="InterPro" id="IPR006674">
    <property type="entry name" value="HD_domain"/>
</dbReference>
<evidence type="ECO:0000256" key="1">
    <source>
        <dbReference type="SAM" id="Phobius"/>
    </source>
</evidence>
<dbReference type="AlphaFoldDB" id="A0A660SLY7"/>
<dbReference type="SUPFAM" id="SSF109604">
    <property type="entry name" value="HD-domain/PDEase-like"/>
    <property type="match status" value="1"/>
</dbReference>
<dbReference type="CDD" id="cd00077">
    <property type="entry name" value="HDc"/>
    <property type="match status" value="1"/>
</dbReference>
<dbReference type="PANTHER" id="PTHR36442:SF1">
    <property type="entry name" value="CYCLIC-DI-AMP PHOSPHODIESTERASE PGPH"/>
    <property type="match status" value="1"/>
</dbReference>
<dbReference type="PROSITE" id="PS51831">
    <property type="entry name" value="HD"/>
    <property type="match status" value="1"/>
</dbReference>
<keyword evidence="1" id="KW-0812">Transmembrane</keyword>
<sequence length="697" mass="79579">MKGRIVSRGVLLTIGVLIYINLLFLPPYVTRKIELKEGDVAFEDIIAPFDFSIPKSEEEVAQERKSIEEKTPRVFVFDMTQLDQVRGRINGLIAQIDEIRKSRTSLGRKIDSIQKIIPLSQSASMELLSPRREKIFRRVNELIEKIMLQGYLQEVEIPTAIIYVQIGNREIPELVDNFYTRKKINRLLEKEPKPVRELILNLIAPNVLYNRERSQELLKEALGELRTTKGIVKKGEMIVGAHERVNHEIMEKINALNNIYSRTGLKSIFKFFLGRNLFFLIFIFFIKYYFDNRRRMFKDKDVLSFLIFIVIVYFSLTKLVSLTIGNNYAIPIAFAILFSYLYLNLEASVVLALILSLSTVVIFPELRLLVFLILSGVAASLIARMVQHRYEFYLNALVLAFVHVAVIILSHISLQPSESLGFDLAWGAANGFASSFIILLLLPLFEKLFSFTTDLTLLELANLNREVFKELALKAPGTYHHSIVVGNLAEAGARAIGANPILARVGAYYHDVGKLKKPEYFSENQLGQKNPHDQLTPEMSKLVIVNHVKEGVEMAKQMGLPPRVIRLIAEHHGTTVVEPFYLKALHIRGKISVDDFRYPGPRPSSIEAAIIMLADSVEAAARSAENITVSKLRKIIKDIFDKKFNDHQLDDCELTRKDLLRLQEAFFPILTGVFHPRVDYEDRDLRSRKQRKAAAKK</sequence>
<dbReference type="InterPro" id="IPR052722">
    <property type="entry name" value="PgpH_phosphodiesterase"/>
</dbReference>
<dbReference type="InterPro" id="IPR011621">
    <property type="entry name" value="Metal-dep_PHydrolase_7TM_intra"/>
</dbReference>
<feature type="transmembrane region" description="Helical" evidence="1">
    <location>
        <begin position="328"/>
        <end position="354"/>
    </location>
</feature>
<keyword evidence="1" id="KW-1133">Transmembrane helix</keyword>
<comment type="caution">
    <text evidence="3">The sequence shown here is derived from an EMBL/GenBank/DDBJ whole genome shotgun (WGS) entry which is preliminary data.</text>
</comment>
<reference evidence="3 4" key="1">
    <citation type="submission" date="2018-06" db="EMBL/GenBank/DDBJ databases">
        <title>Extensive metabolic versatility and redundancy in microbially diverse, dynamic hydrothermal sediments.</title>
        <authorList>
            <person name="Dombrowski N."/>
            <person name="Teske A."/>
            <person name="Baker B.J."/>
        </authorList>
    </citation>
    <scope>NUCLEOTIDE SEQUENCE [LARGE SCALE GENOMIC DNA]</scope>
    <source>
        <strain evidence="3">B36_G15</strain>
    </source>
</reference>
<feature type="transmembrane region" description="Helical" evidence="1">
    <location>
        <begin position="392"/>
        <end position="412"/>
    </location>
</feature>
<evidence type="ECO:0000313" key="3">
    <source>
        <dbReference type="EMBL" id="RKX71818.1"/>
    </source>
</evidence>
<accession>A0A660SLY7</accession>
<protein>
    <recommendedName>
        <fullName evidence="2">HD domain-containing protein</fullName>
    </recommendedName>
</protein>
<name>A0A660SLY7_UNCW3</name>
<feature type="transmembrane region" description="Helical" evidence="1">
    <location>
        <begin position="424"/>
        <end position="445"/>
    </location>
</feature>
<dbReference type="InterPro" id="IPR003607">
    <property type="entry name" value="HD/PDEase_dom"/>
</dbReference>
<dbReference type="Pfam" id="PF07697">
    <property type="entry name" value="7TMR-HDED"/>
    <property type="match status" value="1"/>
</dbReference>
<dbReference type="NCBIfam" id="TIGR00277">
    <property type="entry name" value="HDIG"/>
    <property type="match status" value="1"/>
</dbReference>
<dbReference type="SMART" id="SM00471">
    <property type="entry name" value="HDc"/>
    <property type="match status" value="1"/>
</dbReference>
<gene>
    <name evidence="3" type="ORF">DRP53_00050</name>
</gene>
<organism evidence="3 4">
    <name type="scientific">candidate division WOR-3 bacterium</name>
    <dbReference type="NCBI Taxonomy" id="2052148"/>
    <lineage>
        <taxon>Bacteria</taxon>
        <taxon>Bacteria division WOR-3</taxon>
    </lineage>
</organism>
<feature type="transmembrane region" description="Helical" evidence="1">
    <location>
        <begin position="268"/>
        <end position="290"/>
    </location>
</feature>
<feature type="transmembrane region" description="Helical" evidence="1">
    <location>
        <begin position="302"/>
        <end position="322"/>
    </location>
</feature>
<dbReference type="Proteomes" id="UP000268469">
    <property type="component" value="Unassembled WGS sequence"/>
</dbReference>
<keyword evidence="1" id="KW-0472">Membrane</keyword>
<dbReference type="EMBL" id="QNBE01000001">
    <property type="protein sequence ID" value="RKX71818.1"/>
    <property type="molecule type" value="Genomic_DNA"/>
</dbReference>
<dbReference type="Gene3D" id="1.10.3210.10">
    <property type="entry name" value="Hypothetical protein af1432"/>
    <property type="match status" value="1"/>
</dbReference>
<dbReference type="Pfam" id="PF01966">
    <property type="entry name" value="HD"/>
    <property type="match status" value="1"/>
</dbReference>
<evidence type="ECO:0000313" key="4">
    <source>
        <dbReference type="Proteomes" id="UP000268469"/>
    </source>
</evidence>
<dbReference type="Pfam" id="PF07698">
    <property type="entry name" value="7TM-7TMR_HD"/>
    <property type="match status" value="1"/>
</dbReference>
<dbReference type="InterPro" id="IPR011624">
    <property type="entry name" value="Metal-dep_PHydrolase_7TM_extra"/>
</dbReference>
<dbReference type="PANTHER" id="PTHR36442">
    <property type="entry name" value="CYCLIC-DI-AMP PHOSPHODIESTERASE PGPH"/>
    <property type="match status" value="1"/>
</dbReference>
<feature type="domain" description="HD" evidence="2">
    <location>
        <begin position="478"/>
        <end position="620"/>
    </location>
</feature>
<evidence type="ECO:0000259" key="2">
    <source>
        <dbReference type="PROSITE" id="PS51831"/>
    </source>
</evidence>
<feature type="transmembrane region" description="Helical" evidence="1">
    <location>
        <begin position="366"/>
        <end position="386"/>
    </location>
</feature>